<dbReference type="Gene3D" id="3.40.605.10">
    <property type="entry name" value="Aldehyde Dehydrogenase, Chain A, domain 1"/>
    <property type="match status" value="1"/>
</dbReference>
<proteinExistence type="inferred from homology"/>
<dbReference type="EMBL" id="POAF01000002">
    <property type="protein sequence ID" value="RBM03018.1"/>
    <property type="molecule type" value="Genomic_DNA"/>
</dbReference>
<keyword evidence="6" id="KW-1185">Reference proteome</keyword>
<dbReference type="InterPro" id="IPR016161">
    <property type="entry name" value="Ald_DH/histidinol_DH"/>
</dbReference>
<evidence type="ECO:0000259" key="4">
    <source>
        <dbReference type="Pfam" id="PF00171"/>
    </source>
</evidence>
<evidence type="ECO:0000256" key="1">
    <source>
        <dbReference type="ARBA" id="ARBA00023002"/>
    </source>
</evidence>
<dbReference type="PANTHER" id="PTHR43353:SF5">
    <property type="entry name" value="SUCCINATE-SEMIALDEHYDE DEHYDROGENASE, MITOCHONDRIAL"/>
    <property type="match status" value="1"/>
</dbReference>
<dbReference type="AlphaFoldDB" id="A0A365YK66"/>
<dbReference type="InterPro" id="IPR050740">
    <property type="entry name" value="Aldehyde_DH_Superfamily"/>
</dbReference>
<dbReference type="InterPro" id="IPR016162">
    <property type="entry name" value="Ald_DH_N"/>
</dbReference>
<sequence length="488" mass="50357">MTLSTSANLLAQLDQYINGVWVQGEGGMITTQSASDSAVVLASGNAASTDQIDQAFQAAEAARKSWAATPMAARGAILVKAAAYLQENSASFGEQLSAEEGKTKAEGVGEVLRAAQILTYYAAEAERAAGTVYQSPRAGEQIMVTHKPLGVVGVITPFNFPIAIPAWKIAPALVFGNTVVFKPASLVPLLAVRLVEALAHAGLPAGVLNLVIGPGSLGDAIMEHEHLDALSFTGSTGVGRRLCAAGAARGIPVQAEMGGKNASVVLADADLDLASEQVLFGAFRSTGQKCTATSRLILDESIAEEFLAKLTGRLDSWVTGDPLDPSVHMGPLVDAKAAVSVRAGVDKAIAEGATVAYSGKAPNGGSFMAPTILELPAGPAGRANTAWREEFFAPVLSVVRVNGTEEAFEAAEDSQFGLSLALFTRDLSVALAAQQTLDVGILHVNSESAGADPHVPFGGAKASGYGPKEQGAAAREFYTHTTTVYLRG</sequence>
<evidence type="ECO:0000256" key="2">
    <source>
        <dbReference type="PROSITE-ProRule" id="PRU10007"/>
    </source>
</evidence>
<comment type="caution">
    <text evidence="5">The sequence shown here is derived from an EMBL/GenBank/DDBJ whole genome shotgun (WGS) entry which is preliminary data.</text>
</comment>
<reference evidence="5 6" key="1">
    <citation type="submission" date="2018-01" db="EMBL/GenBank/DDBJ databases">
        <title>Glutamicibacter soli strain NHPC-3 Whole genome sequence and assembly.</title>
        <authorList>
            <person name="Choudhury P."/>
            <person name="Gupta D."/>
            <person name="Sengupta K."/>
            <person name="Jawed A."/>
            <person name="Sultana N."/>
            <person name="Saha P."/>
        </authorList>
    </citation>
    <scope>NUCLEOTIDE SEQUENCE [LARGE SCALE GENOMIC DNA]</scope>
    <source>
        <strain evidence="5 6">NHPC-3</strain>
    </source>
</reference>
<name>A0A365YK66_9MICC</name>
<dbReference type="PANTHER" id="PTHR43353">
    <property type="entry name" value="SUCCINATE-SEMIALDEHYDE DEHYDROGENASE, MITOCHONDRIAL"/>
    <property type="match status" value="1"/>
</dbReference>
<evidence type="ECO:0000256" key="3">
    <source>
        <dbReference type="RuleBase" id="RU003345"/>
    </source>
</evidence>
<gene>
    <name evidence="5" type="ORF">C1H84_06285</name>
</gene>
<dbReference type="Pfam" id="PF00171">
    <property type="entry name" value="Aldedh"/>
    <property type="match status" value="1"/>
</dbReference>
<dbReference type="Proteomes" id="UP000252167">
    <property type="component" value="Unassembled WGS sequence"/>
</dbReference>
<dbReference type="RefSeq" id="WP_053797398.1">
    <property type="nucleotide sequence ID" value="NZ_POAF01000002.1"/>
</dbReference>
<feature type="active site" evidence="2">
    <location>
        <position position="256"/>
    </location>
</feature>
<dbReference type="InterPro" id="IPR015590">
    <property type="entry name" value="Aldehyde_DH_dom"/>
</dbReference>
<comment type="similarity">
    <text evidence="3">Belongs to the aldehyde dehydrogenase family.</text>
</comment>
<dbReference type="InterPro" id="IPR029510">
    <property type="entry name" value="Ald_DH_CS_GLU"/>
</dbReference>
<dbReference type="PROSITE" id="PS00070">
    <property type="entry name" value="ALDEHYDE_DEHYDR_CYS"/>
    <property type="match status" value="1"/>
</dbReference>
<evidence type="ECO:0000313" key="5">
    <source>
        <dbReference type="EMBL" id="RBM03018.1"/>
    </source>
</evidence>
<feature type="domain" description="Aldehyde dehydrogenase" evidence="4">
    <location>
        <begin position="21"/>
        <end position="484"/>
    </location>
</feature>
<dbReference type="InterPro" id="IPR016163">
    <property type="entry name" value="Ald_DH_C"/>
</dbReference>
<dbReference type="SUPFAM" id="SSF53720">
    <property type="entry name" value="ALDH-like"/>
    <property type="match status" value="1"/>
</dbReference>
<protein>
    <submittedName>
        <fullName evidence="5">Aldehyde dehydrogenase</fullName>
    </submittedName>
</protein>
<accession>A0A365YK66</accession>
<dbReference type="GO" id="GO:0016620">
    <property type="term" value="F:oxidoreductase activity, acting on the aldehyde or oxo group of donors, NAD or NADP as acceptor"/>
    <property type="evidence" value="ECO:0007669"/>
    <property type="project" value="InterPro"/>
</dbReference>
<dbReference type="PROSITE" id="PS00687">
    <property type="entry name" value="ALDEHYDE_DEHYDR_GLU"/>
    <property type="match status" value="1"/>
</dbReference>
<organism evidence="5 6">
    <name type="scientific">Glutamicibacter soli</name>
    <dbReference type="NCBI Taxonomy" id="453836"/>
    <lineage>
        <taxon>Bacteria</taxon>
        <taxon>Bacillati</taxon>
        <taxon>Actinomycetota</taxon>
        <taxon>Actinomycetes</taxon>
        <taxon>Micrococcales</taxon>
        <taxon>Micrococcaceae</taxon>
        <taxon>Glutamicibacter</taxon>
    </lineage>
</organism>
<dbReference type="Gene3D" id="3.40.309.10">
    <property type="entry name" value="Aldehyde Dehydrogenase, Chain A, domain 2"/>
    <property type="match status" value="1"/>
</dbReference>
<evidence type="ECO:0000313" key="6">
    <source>
        <dbReference type="Proteomes" id="UP000252167"/>
    </source>
</evidence>
<keyword evidence="1 3" id="KW-0560">Oxidoreductase</keyword>
<dbReference type="InterPro" id="IPR016160">
    <property type="entry name" value="Ald_DH_CS_CYS"/>
</dbReference>